<dbReference type="SUPFAM" id="SSF81383">
    <property type="entry name" value="F-box domain"/>
    <property type="match status" value="1"/>
</dbReference>
<proteinExistence type="predicted"/>
<name>A0A2Z6QJ36_9GLOM</name>
<dbReference type="SUPFAM" id="SSF52047">
    <property type="entry name" value="RNI-like"/>
    <property type="match status" value="1"/>
</dbReference>
<reference evidence="3 5" key="1">
    <citation type="submission" date="2017-11" db="EMBL/GenBank/DDBJ databases">
        <title>The genome of Rhizophagus clarus HR1 reveals common genetic basis of auxotrophy among arbuscular mycorrhizal fungi.</title>
        <authorList>
            <person name="Kobayashi Y."/>
        </authorList>
    </citation>
    <scope>NUCLEOTIDE SEQUENCE [LARGE SCALE GENOMIC DNA]</scope>
    <source>
        <strain evidence="3 5">HR1</strain>
    </source>
</reference>
<feature type="region of interest" description="Disordered" evidence="1">
    <location>
        <begin position="119"/>
        <end position="150"/>
    </location>
</feature>
<dbReference type="Gene3D" id="1.20.1280.50">
    <property type="match status" value="1"/>
</dbReference>
<sequence length="551" mass="64980">MISKLPPELLSHIFSNFETDSETLFSCCLVSREWSVFAVSWLWKKPFHICPTQNRTLLVRTCYKISPLRSPYDKTEEPLFDYASFLQYLDFHEVYEAAWHHYIYSGKWDDLFLLYEEESEESETEESEESDESDEYYESEEPDESDEYYESHESIFNNLLKRKRKRKDDDENWTIEELSQSDVDYFKNEILSITSKLCQLFLLNSNKIISLDLCTSEMENGNNINEEWINIFKLENATSALANIKKFVSGGLYDIQSIINIMINICHDIEILKIFFEDQNELYYSFSNLIKGQKNLKELQIINMEKYKFNEIINSSLSYQSHSLRILDFEDCEFLNNIPFKELSLLQNLESLILINCDIVEYNHQHKSLDFSFPSLKNIHFDMKSLFIEETERLISCSMKLEEISLIGTEIHLSNIFDIIAINGFNIKILDVCIGDHYIKSIIPIFIQCQKLESVSFQMNVLDREEIRISMIDIAKNIPKSLSNLNLMISVNINDIKTFFSHFDGLLKIFGFRTYSYKNINIEEYTKRKCVNYKVVQEEGGGDQHYIIFKK</sequence>
<gene>
    <name evidence="4" type="ORF">RCL2_003033600</name>
    <name evidence="3" type="ORF">RclHR1_12240002</name>
</gene>
<dbReference type="InterPro" id="IPR032675">
    <property type="entry name" value="LRR_dom_sf"/>
</dbReference>
<dbReference type="PROSITE" id="PS50181">
    <property type="entry name" value="FBOX"/>
    <property type="match status" value="1"/>
</dbReference>
<evidence type="ECO:0000313" key="5">
    <source>
        <dbReference type="Proteomes" id="UP000247702"/>
    </source>
</evidence>
<dbReference type="Proteomes" id="UP000615446">
    <property type="component" value="Unassembled WGS sequence"/>
</dbReference>
<dbReference type="Proteomes" id="UP000247702">
    <property type="component" value="Unassembled WGS sequence"/>
</dbReference>
<evidence type="ECO:0000256" key="1">
    <source>
        <dbReference type="SAM" id="MobiDB-lite"/>
    </source>
</evidence>
<organism evidence="3 5">
    <name type="scientific">Rhizophagus clarus</name>
    <dbReference type="NCBI Taxonomy" id="94130"/>
    <lineage>
        <taxon>Eukaryota</taxon>
        <taxon>Fungi</taxon>
        <taxon>Fungi incertae sedis</taxon>
        <taxon>Mucoromycota</taxon>
        <taxon>Glomeromycotina</taxon>
        <taxon>Glomeromycetes</taxon>
        <taxon>Glomerales</taxon>
        <taxon>Glomeraceae</taxon>
        <taxon>Rhizophagus</taxon>
    </lineage>
</organism>
<evidence type="ECO:0000313" key="3">
    <source>
        <dbReference type="EMBL" id="GBB85799.1"/>
    </source>
</evidence>
<protein>
    <recommendedName>
        <fullName evidence="2">F-box domain-containing protein</fullName>
    </recommendedName>
</protein>
<dbReference type="OrthoDB" id="2317902at2759"/>
<dbReference type="Pfam" id="PF12937">
    <property type="entry name" value="F-box-like"/>
    <property type="match status" value="1"/>
</dbReference>
<evidence type="ECO:0000259" key="2">
    <source>
        <dbReference type="PROSITE" id="PS50181"/>
    </source>
</evidence>
<dbReference type="InterPro" id="IPR036047">
    <property type="entry name" value="F-box-like_dom_sf"/>
</dbReference>
<keyword evidence="5" id="KW-1185">Reference proteome</keyword>
<accession>A0A2Z6QJ36</accession>
<dbReference type="EMBL" id="BLAL01000338">
    <property type="protein sequence ID" value="GET04034.1"/>
    <property type="molecule type" value="Genomic_DNA"/>
</dbReference>
<dbReference type="EMBL" id="BEXD01000252">
    <property type="protein sequence ID" value="GBB85799.1"/>
    <property type="molecule type" value="Genomic_DNA"/>
</dbReference>
<dbReference type="Gene3D" id="3.80.10.10">
    <property type="entry name" value="Ribonuclease Inhibitor"/>
    <property type="match status" value="1"/>
</dbReference>
<reference evidence="4" key="2">
    <citation type="submission" date="2019-10" db="EMBL/GenBank/DDBJ databases">
        <title>Conservation and host-specific expression of non-tandemly repeated heterogenous ribosome RNA gene in arbuscular mycorrhizal fungi.</title>
        <authorList>
            <person name="Maeda T."/>
            <person name="Kobayashi Y."/>
            <person name="Nakagawa T."/>
            <person name="Ezawa T."/>
            <person name="Yamaguchi K."/>
            <person name="Bino T."/>
            <person name="Nishimoto Y."/>
            <person name="Shigenobu S."/>
            <person name="Kawaguchi M."/>
        </authorList>
    </citation>
    <scope>NUCLEOTIDE SEQUENCE</scope>
    <source>
        <strain evidence="4">HR1</strain>
    </source>
</reference>
<feature type="domain" description="F-box" evidence="2">
    <location>
        <begin position="1"/>
        <end position="46"/>
    </location>
</feature>
<dbReference type="AlphaFoldDB" id="A0A2Z6QJ36"/>
<feature type="compositionally biased region" description="Acidic residues" evidence="1">
    <location>
        <begin position="119"/>
        <end position="148"/>
    </location>
</feature>
<comment type="caution">
    <text evidence="3">The sequence shown here is derived from an EMBL/GenBank/DDBJ whole genome shotgun (WGS) entry which is preliminary data.</text>
</comment>
<evidence type="ECO:0000313" key="4">
    <source>
        <dbReference type="EMBL" id="GET04034.1"/>
    </source>
</evidence>
<dbReference type="InterPro" id="IPR001810">
    <property type="entry name" value="F-box_dom"/>
</dbReference>